<dbReference type="CDD" id="cd11072">
    <property type="entry name" value="CYP71-like"/>
    <property type="match status" value="1"/>
</dbReference>
<feature type="signal peptide" evidence="8">
    <location>
        <begin position="1"/>
        <end position="21"/>
    </location>
</feature>
<comment type="caution">
    <text evidence="9">The sequence shown here is derived from an EMBL/GenBank/DDBJ whole genome shotgun (WGS) entry which is preliminary data.</text>
</comment>
<evidence type="ECO:0000256" key="5">
    <source>
        <dbReference type="ARBA" id="ARBA00023002"/>
    </source>
</evidence>
<feature type="chain" id="PRO_5029724772" description="Cytochrome P450" evidence="8">
    <location>
        <begin position="22"/>
        <end position="580"/>
    </location>
</feature>
<evidence type="ECO:0000313" key="10">
    <source>
        <dbReference type="Proteomes" id="UP000541444"/>
    </source>
</evidence>
<comment type="cofactor">
    <cofactor evidence="1">
        <name>heme</name>
        <dbReference type="ChEBI" id="CHEBI:30413"/>
    </cofactor>
</comment>
<dbReference type="InterPro" id="IPR036396">
    <property type="entry name" value="Cyt_P450_sf"/>
</dbReference>
<accession>A0A7J7MU38</accession>
<dbReference type="GO" id="GO:0005506">
    <property type="term" value="F:iron ion binding"/>
    <property type="evidence" value="ECO:0007669"/>
    <property type="project" value="InterPro"/>
</dbReference>
<keyword evidence="4" id="KW-0479">Metal-binding</keyword>
<dbReference type="GO" id="GO:0044550">
    <property type="term" value="P:secondary metabolite biosynthetic process"/>
    <property type="evidence" value="ECO:0007669"/>
    <property type="project" value="UniProtKB-ARBA"/>
</dbReference>
<proteinExistence type="inferred from homology"/>
<keyword evidence="3" id="KW-0349">Heme</keyword>
<dbReference type="SUPFAM" id="SSF48264">
    <property type="entry name" value="Cytochrome P450"/>
    <property type="match status" value="1"/>
</dbReference>
<sequence length="580" mass="66895">MDLYTLCVWIPSLLLLPLISQFIRNKRGGIRSRPPPSPSRLYIKSRMFGSLLYRSLTQLSKKHGPVMLLQLGSVPVLVVSSAEGAREVLKTHDHVFCNRPVLEGFRKHLYNFKDVALSPYGEYWRQMRKICVLELLSAKNVHSFRFVRVQEVENMIKSISLASSCVANLNEKLNLLVHTVILRISLGTSYEGIEFESGGNLSELLHGAIAMMGTFSVLSLYPYIGRVISLFTGLQQKLDKNLNELGVLLQQVVDEHSDPDKQIGEYEDIVDVLRRLEKEQFGEIRFTKDHIKAILMDMYLASSDTSSVILVWTMSELVKNPRTMKKVQEEVRCCVGKKEKFDEKDLDQLHYLKMVIKESLRIYPPGSVLIPRECMSHCIINGYDIYPNTWVLINIWAIARDPVSWKNPEEFLPERDISVSNDAAILKHSWKVISHKNSLWVDWIYKNLIKKRNFWYLKIPQDASWSWRKILQSRDIAAGIVSHLLGNGKDTKFWLDPWHPMGILKNLFDQSFKYDSTLHLNATMDNVITNGEWVIPFNSEFLLSEIWEGAKHVKIDVYAPDEIIWSISSNGAYDMQQTYE</sequence>
<evidence type="ECO:0000313" key="9">
    <source>
        <dbReference type="EMBL" id="KAF6158393.1"/>
    </source>
</evidence>
<dbReference type="OrthoDB" id="2789670at2759"/>
<keyword evidence="7" id="KW-0503">Monooxygenase</keyword>
<evidence type="ECO:0000256" key="7">
    <source>
        <dbReference type="ARBA" id="ARBA00023033"/>
    </source>
</evidence>
<evidence type="ECO:0000256" key="4">
    <source>
        <dbReference type="ARBA" id="ARBA00022723"/>
    </source>
</evidence>
<evidence type="ECO:0008006" key="11">
    <source>
        <dbReference type="Google" id="ProtNLM"/>
    </source>
</evidence>
<comment type="similarity">
    <text evidence="2">Belongs to the cytochrome P450 family.</text>
</comment>
<dbReference type="PANTHER" id="PTHR47955">
    <property type="entry name" value="CYTOCHROME P450 FAMILY 71 PROTEIN"/>
    <property type="match status" value="1"/>
</dbReference>
<name>A0A7J7MU38_9MAGN</name>
<keyword evidence="6" id="KW-0408">Iron</keyword>
<dbReference type="PANTHER" id="PTHR47955:SF19">
    <property type="entry name" value="CYTOCHROME P450 71A9-LIKE ISOFORM X1"/>
    <property type="match status" value="1"/>
</dbReference>
<dbReference type="Gene3D" id="1.10.630.10">
    <property type="entry name" value="Cytochrome P450"/>
    <property type="match status" value="1"/>
</dbReference>
<dbReference type="Pfam" id="PF00067">
    <property type="entry name" value="p450"/>
    <property type="match status" value="1"/>
</dbReference>
<dbReference type="PRINTS" id="PR00463">
    <property type="entry name" value="EP450I"/>
</dbReference>
<keyword evidence="5" id="KW-0560">Oxidoreductase</keyword>
<evidence type="ECO:0000256" key="6">
    <source>
        <dbReference type="ARBA" id="ARBA00023004"/>
    </source>
</evidence>
<evidence type="ECO:0000256" key="3">
    <source>
        <dbReference type="ARBA" id="ARBA00022617"/>
    </source>
</evidence>
<dbReference type="GO" id="GO:0004497">
    <property type="term" value="F:monooxygenase activity"/>
    <property type="evidence" value="ECO:0007669"/>
    <property type="project" value="UniProtKB-KW"/>
</dbReference>
<organism evidence="9 10">
    <name type="scientific">Kingdonia uniflora</name>
    <dbReference type="NCBI Taxonomy" id="39325"/>
    <lineage>
        <taxon>Eukaryota</taxon>
        <taxon>Viridiplantae</taxon>
        <taxon>Streptophyta</taxon>
        <taxon>Embryophyta</taxon>
        <taxon>Tracheophyta</taxon>
        <taxon>Spermatophyta</taxon>
        <taxon>Magnoliopsida</taxon>
        <taxon>Ranunculales</taxon>
        <taxon>Circaeasteraceae</taxon>
        <taxon>Kingdonia</taxon>
    </lineage>
</organism>
<keyword evidence="8" id="KW-0732">Signal</keyword>
<gene>
    <name evidence="9" type="ORF">GIB67_022473</name>
</gene>
<reference evidence="9 10" key="1">
    <citation type="journal article" date="2020" name="IScience">
        <title>Genome Sequencing of the Endangered Kingdonia uniflora (Circaeasteraceae, Ranunculales) Reveals Potential Mechanisms of Evolutionary Specialization.</title>
        <authorList>
            <person name="Sun Y."/>
            <person name="Deng T."/>
            <person name="Zhang A."/>
            <person name="Moore M.J."/>
            <person name="Landis J.B."/>
            <person name="Lin N."/>
            <person name="Zhang H."/>
            <person name="Zhang X."/>
            <person name="Huang J."/>
            <person name="Zhang X."/>
            <person name="Sun H."/>
            <person name="Wang H."/>
        </authorList>
    </citation>
    <scope>NUCLEOTIDE SEQUENCE [LARGE SCALE GENOMIC DNA]</scope>
    <source>
        <strain evidence="9">TB1705</strain>
        <tissue evidence="9">Leaf</tissue>
    </source>
</reference>
<evidence type="ECO:0000256" key="1">
    <source>
        <dbReference type="ARBA" id="ARBA00001971"/>
    </source>
</evidence>
<dbReference type="InterPro" id="IPR002401">
    <property type="entry name" value="Cyt_P450_E_grp-I"/>
</dbReference>
<keyword evidence="10" id="KW-1185">Reference proteome</keyword>
<dbReference type="GO" id="GO:0016705">
    <property type="term" value="F:oxidoreductase activity, acting on paired donors, with incorporation or reduction of molecular oxygen"/>
    <property type="evidence" value="ECO:0007669"/>
    <property type="project" value="InterPro"/>
</dbReference>
<evidence type="ECO:0000256" key="8">
    <source>
        <dbReference type="SAM" id="SignalP"/>
    </source>
</evidence>
<dbReference type="EMBL" id="JACGCM010001226">
    <property type="protein sequence ID" value="KAF6158393.1"/>
    <property type="molecule type" value="Genomic_DNA"/>
</dbReference>
<dbReference type="GO" id="GO:0020037">
    <property type="term" value="F:heme binding"/>
    <property type="evidence" value="ECO:0007669"/>
    <property type="project" value="InterPro"/>
</dbReference>
<evidence type="ECO:0000256" key="2">
    <source>
        <dbReference type="ARBA" id="ARBA00010617"/>
    </source>
</evidence>
<dbReference type="AlphaFoldDB" id="A0A7J7MU38"/>
<dbReference type="Proteomes" id="UP000541444">
    <property type="component" value="Unassembled WGS sequence"/>
</dbReference>
<dbReference type="InterPro" id="IPR001128">
    <property type="entry name" value="Cyt_P450"/>
</dbReference>
<protein>
    <recommendedName>
        <fullName evidence="11">Cytochrome P450</fullName>
    </recommendedName>
</protein>